<organism evidence="1 2">
    <name type="scientific">Methylomonas rivi</name>
    <dbReference type="NCBI Taxonomy" id="2952226"/>
    <lineage>
        <taxon>Bacteria</taxon>
        <taxon>Pseudomonadati</taxon>
        <taxon>Pseudomonadota</taxon>
        <taxon>Gammaproteobacteria</taxon>
        <taxon>Methylococcales</taxon>
        <taxon>Methylococcaceae</taxon>
        <taxon>Methylomonas</taxon>
    </lineage>
</organism>
<comment type="caution">
    <text evidence="1">The sequence shown here is derived from an EMBL/GenBank/DDBJ whole genome shotgun (WGS) entry which is preliminary data.</text>
</comment>
<dbReference type="EMBL" id="JANIBK010000071">
    <property type="protein sequence ID" value="MCQ8129391.1"/>
    <property type="molecule type" value="Genomic_DNA"/>
</dbReference>
<evidence type="ECO:0000313" key="1">
    <source>
        <dbReference type="EMBL" id="MCQ8129391.1"/>
    </source>
</evidence>
<proteinExistence type="predicted"/>
<keyword evidence="2" id="KW-1185">Reference proteome</keyword>
<sequence>MNPREELEKGVELLRPILEPYGFHFVFESGGNSSGGNFAQGVFVSGNRRLKLSFRWSLGCVEYQVSGQTITHAEYMEAIDKKREASYPGFSNMPITAFEHLRSDISQYCGTFVNGNDDEFMKIIKAYRAKPKKSGFAALSEK</sequence>
<reference evidence="1 2" key="1">
    <citation type="submission" date="2022-07" db="EMBL/GenBank/DDBJ databases">
        <title>Methylomonas rivi sp. nov., Methylomonas rosea sp. nov., Methylomonas aureus sp. nov. and Methylomonas subterranea sp. nov., four novel methanotrophs isolated from a freshwater creek and the deep terrestrial subsurface.</title>
        <authorList>
            <person name="Abin C."/>
            <person name="Sankaranarayanan K."/>
            <person name="Garner C."/>
            <person name="Sindelar R."/>
            <person name="Kotary K."/>
            <person name="Garner R."/>
            <person name="Barclay S."/>
            <person name="Lawson P."/>
            <person name="Krumholz L."/>
        </authorList>
    </citation>
    <scope>NUCLEOTIDE SEQUENCE [LARGE SCALE GENOMIC DNA]</scope>
    <source>
        <strain evidence="1 2">WSC-6</strain>
    </source>
</reference>
<name>A0ABT1U6A8_9GAMM</name>
<gene>
    <name evidence="1" type="ORF">NP596_13090</name>
</gene>
<dbReference type="RefSeq" id="WP_256615823.1">
    <property type="nucleotide sequence ID" value="NZ_JANIBK010000071.1"/>
</dbReference>
<dbReference type="Proteomes" id="UP001524586">
    <property type="component" value="Unassembled WGS sequence"/>
</dbReference>
<evidence type="ECO:0000313" key="2">
    <source>
        <dbReference type="Proteomes" id="UP001524586"/>
    </source>
</evidence>
<accession>A0ABT1U6A8</accession>
<evidence type="ECO:0008006" key="3">
    <source>
        <dbReference type="Google" id="ProtNLM"/>
    </source>
</evidence>
<protein>
    <recommendedName>
        <fullName evidence="3">DUF4304 domain-containing protein</fullName>
    </recommendedName>
</protein>